<feature type="domain" description="MsrB" evidence="4">
    <location>
        <begin position="19"/>
        <end position="141"/>
    </location>
</feature>
<dbReference type="EC" id="1.8.4.12" evidence="3"/>
<comment type="similarity">
    <text evidence="1 3">Belongs to the MsrB Met sulfoxide reductase family.</text>
</comment>
<dbReference type="GO" id="GO:0033743">
    <property type="term" value="F:peptide-methionine (R)-S-oxide reductase activity"/>
    <property type="evidence" value="ECO:0007669"/>
    <property type="project" value="UniProtKB-EC"/>
</dbReference>
<name>A0AAW1R8E6_9CHLO</name>
<keyword evidence="3" id="KW-0862">Zinc</keyword>
<dbReference type="PROSITE" id="PS51790">
    <property type="entry name" value="MSRB"/>
    <property type="match status" value="1"/>
</dbReference>
<dbReference type="InterPro" id="IPR002579">
    <property type="entry name" value="Met_Sox_Rdtase_MsrB_dom"/>
</dbReference>
<protein>
    <recommendedName>
        <fullName evidence="3">Peptide-methionine (R)-S-oxide reductase</fullName>
        <ecNumber evidence="3">1.8.4.12</ecNumber>
    </recommendedName>
</protein>
<comment type="cofactor">
    <cofactor evidence="3">
        <name>Zn(2+)</name>
        <dbReference type="ChEBI" id="CHEBI:29105"/>
    </cofactor>
    <text evidence="3">Binds 1 zinc ion per subunit.</text>
</comment>
<proteinExistence type="inferred from homology"/>
<dbReference type="Proteomes" id="UP001489004">
    <property type="component" value="Unassembled WGS sequence"/>
</dbReference>
<evidence type="ECO:0000313" key="5">
    <source>
        <dbReference type="EMBL" id="KAK9829901.1"/>
    </source>
</evidence>
<dbReference type="Gene3D" id="2.170.150.20">
    <property type="entry name" value="Peptide methionine sulfoxide reductase"/>
    <property type="match status" value="1"/>
</dbReference>
<evidence type="ECO:0000313" key="6">
    <source>
        <dbReference type="Proteomes" id="UP001489004"/>
    </source>
</evidence>
<keyword evidence="3" id="KW-0479">Metal-binding</keyword>
<dbReference type="GO" id="GO:0030091">
    <property type="term" value="P:protein repair"/>
    <property type="evidence" value="ECO:0007669"/>
    <property type="project" value="InterPro"/>
</dbReference>
<accession>A0AAW1R8E6</accession>
<evidence type="ECO:0000256" key="2">
    <source>
        <dbReference type="ARBA" id="ARBA00023002"/>
    </source>
</evidence>
<evidence type="ECO:0000256" key="1">
    <source>
        <dbReference type="ARBA" id="ARBA00007174"/>
    </source>
</evidence>
<dbReference type="InterPro" id="IPR011057">
    <property type="entry name" value="Mss4-like_sf"/>
</dbReference>
<evidence type="ECO:0000256" key="3">
    <source>
        <dbReference type="RuleBase" id="RU365044"/>
    </source>
</evidence>
<sequence>MFCKHLKVLQRKGRVAHADTEWRKLLTPAQYAVLRKASTERPGSSPLNKEKRSGTFKCAGCGLPLFASSAKFESGTGWPSFTSAHPNAVDELPDYSIPFLPRTEVRCKACQGHIGHVFIDGPAPTGLRYCMNGVAMTFEPSSA</sequence>
<gene>
    <name evidence="5" type="ORF">WJX72_008570</name>
</gene>
<reference evidence="5 6" key="1">
    <citation type="journal article" date="2024" name="Nat. Commun.">
        <title>Phylogenomics reveals the evolutionary origins of lichenization in chlorophyte algae.</title>
        <authorList>
            <person name="Puginier C."/>
            <person name="Libourel C."/>
            <person name="Otte J."/>
            <person name="Skaloud P."/>
            <person name="Haon M."/>
            <person name="Grisel S."/>
            <person name="Petersen M."/>
            <person name="Berrin J.G."/>
            <person name="Delaux P.M."/>
            <person name="Dal Grande F."/>
            <person name="Keller J."/>
        </authorList>
    </citation>
    <scope>NUCLEOTIDE SEQUENCE [LARGE SCALE GENOMIC DNA]</scope>
    <source>
        <strain evidence="5 6">SAG 2043</strain>
    </source>
</reference>
<comment type="catalytic activity">
    <reaction evidence="3">
        <text>L-methionyl-[protein] + [thioredoxin]-disulfide + H2O = L-methionyl-(R)-S-oxide-[protein] + [thioredoxin]-dithiol</text>
        <dbReference type="Rhea" id="RHEA:24164"/>
        <dbReference type="Rhea" id="RHEA-COMP:10698"/>
        <dbReference type="Rhea" id="RHEA-COMP:10700"/>
        <dbReference type="Rhea" id="RHEA-COMP:12313"/>
        <dbReference type="Rhea" id="RHEA-COMP:12314"/>
        <dbReference type="ChEBI" id="CHEBI:15377"/>
        <dbReference type="ChEBI" id="CHEBI:16044"/>
        <dbReference type="ChEBI" id="CHEBI:29950"/>
        <dbReference type="ChEBI" id="CHEBI:45764"/>
        <dbReference type="ChEBI" id="CHEBI:50058"/>
        <dbReference type="EC" id="1.8.4.12"/>
    </reaction>
</comment>
<dbReference type="InterPro" id="IPR028427">
    <property type="entry name" value="Met_Sox_Rdtase_MsrB"/>
</dbReference>
<keyword evidence="2 3" id="KW-0560">Oxidoreductase</keyword>
<dbReference type="AlphaFoldDB" id="A0AAW1R8E6"/>
<keyword evidence="6" id="KW-1185">Reference proteome</keyword>
<dbReference type="PANTHER" id="PTHR10173:SF57">
    <property type="entry name" value="PEPTIDE-METHIONINE (R)-S-OXIDE REDUCTASE"/>
    <property type="match status" value="1"/>
</dbReference>
<dbReference type="GO" id="GO:0046872">
    <property type="term" value="F:metal ion binding"/>
    <property type="evidence" value="ECO:0007669"/>
    <property type="project" value="UniProtKB-KW"/>
</dbReference>
<dbReference type="PANTHER" id="PTHR10173">
    <property type="entry name" value="METHIONINE SULFOXIDE REDUCTASE"/>
    <property type="match status" value="1"/>
</dbReference>
<dbReference type="GO" id="GO:0005737">
    <property type="term" value="C:cytoplasm"/>
    <property type="evidence" value="ECO:0007669"/>
    <property type="project" value="TreeGrafter"/>
</dbReference>
<evidence type="ECO:0000259" key="4">
    <source>
        <dbReference type="PROSITE" id="PS51790"/>
    </source>
</evidence>
<dbReference type="Pfam" id="PF01641">
    <property type="entry name" value="SelR"/>
    <property type="match status" value="1"/>
</dbReference>
<dbReference type="EMBL" id="JALJOR010000001">
    <property type="protein sequence ID" value="KAK9829901.1"/>
    <property type="molecule type" value="Genomic_DNA"/>
</dbReference>
<dbReference type="GO" id="GO:0006979">
    <property type="term" value="P:response to oxidative stress"/>
    <property type="evidence" value="ECO:0007669"/>
    <property type="project" value="InterPro"/>
</dbReference>
<dbReference type="SUPFAM" id="SSF51316">
    <property type="entry name" value="Mss4-like"/>
    <property type="match status" value="1"/>
</dbReference>
<organism evidence="5 6">
    <name type="scientific">[Myrmecia] bisecta</name>
    <dbReference type="NCBI Taxonomy" id="41462"/>
    <lineage>
        <taxon>Eukaryota</taxon>
        <taxon>Viridiplantae</taxon>
        <taxon>Chlorophyta</taxon>
        <taxon>core chlorophytes</taxon>
        <taxon>Trebouxiophyceae</taxon>
        <taxon>Trebouxiales</taxon>
        <taxon>Trebouxiaceae</taxon>
        <taxon>Myrmecia</taxon>
    </lineage>
</organism>
<dbReference type="NCBIfam" id="TIGR00357">
    <property type="entry name" value="peptide-methionine (R)-S-oxide reductase MsrB"/>
    <property type="match status" value="1"/>
</dbReference>
<comment type="caution">
    <text evidence="5">The sequence shown here is derived from an EMBL/GenBank/DDBJ whole genome shotgun (WGS) entry which is preliminary data.</text>
</comment>
<comment type="function">
    <text evidence="3">Catalyzes the reduction of methionine sulfoxide (MetSO) to methionine in proteins. Plays a protective role against oxidative stress by restoring activity to proteins that have been inactivated by methionine oxidation. MSRB family specifically reduces the MetSO R-enantiomer.</text>
</comment>